<dbReference type="GO" id="GO:0046872">
    <property type="term" value="F:metal ion binding"/>
    <property type="evidence" value="ECO:0007669"/>
    <property type="project" value="UniProtKB-KW"/>
</dbReference>
<dbReference type="InterPro" id="IPR011013">
    <property type="entry name" value="Gal_mutarotase_sf_dom"/>
</dbReference>
<evidence type="ECO:0000256" key="1">
    <source>
        <dbReference type="ARBA" id="ARBA00009792"/>
    </source>
</evidence>
<keyword evidence="7" id="KW-1185">Reference proteome</keyword>
<dbReference type="SMART" id="SM00872">
    <property type="entry name" value="Alpha-mann_mid"/>
    <property type="match status" value="1"/>
</dbReference>
<dbReference type="InterPro" id="IPR000602">
    <property type="entry name" value="Glyco_hydro_38_N"/>
</dbReference>
<evidence type="ECO:0000313" key="7">
    <source>
        <dbReference type="Proteomes" id="UP000254807"/>
    </source>
</evidence>
<dbReference type="PANTHER" id="PTHR46017">
    <property type="entry name" value="ALPHA-MANNOSIDASE 2C1"/>
    <property type="match status" value="1"/>
</dbReference>
<protein>
    <submittedName>
        <fullName evidence="6">Alpha-mannosidase</fullName>
        <ecNumber evidence="6">3.2.1.170</ecNumber>
        <ecNumber evidence="6">3.2.1.24</ecNumber>
    </submittedName>
</protein>
<organism evidence="6 7">
    <name type="scientific">Enterococcus gallinarum</name>
    <dbReference type="NCBI Taxonomy" id="1353"/>
    <lineage>
        <taxon>Bacteria</taxon>
        <taxon>Bacillati</taxon>
        <taxon>Bacillota</taxon>
        <taxon>Bacilli</taxon>
        <taxon>Lactobacillales</taxon>
        <taxon>Enterococcaceae</taxon>
        <taxon>Enterococcus</taxon>
    </lineage>
</organism>
<dbReference type="CDD" id="cd10789">
    <property type="entry name" value="GH38N_AMII_ER_cytosolic"/>
    <property type="match status" value="1"/>
</dbReference>
<proteinExistence type="inferred from homology"/>
<dbReference type="Gene3D" id="2.70.98.30">
    <property type="entry name" value="Golgi alpha-mannosidase II, domain 4"/>
    <property type="match status" value="1"/>
</dbReference>
<dbReference type="Gene3D" id="2.60.40.2220">
    <property type="match status" value="1"/>
</dbReference>
<dbReference type="OrthoDB" id="9772207at2"/>
<dbReference type="InterPro" id="IPR028995">
    <property type="entry name" value="Glyco_hydro_57/38_cen_sf"/>
</dbReference>
<dbReference type="Pfam" id="PF01074">
    <property type="entry name" value="Glyco_hydro_38N"/>
    <property type="match status" value="1"/>
</dbReference>
<evidence type="ECO:0000259" key="5">
    <source>
        <dbReference type="SMART" id="SM00872"/>
    </source>
</evidence>
<dbReference type="InterPro" id="IPR011330">
    <property type="entry name" value="Glyco_hydro/deAcase_b/a-brl"/>
</dbReference>
<dbReference type="InterPro" id="IPR037094">
    <property type="entry name" value="Glyco_hydro_38_cen_sf"/>
</dbReference>
<dbReference type="InterPro" id="IPR011682">
    <property type="entry name" value="Glyco_hydro_38_C"/>
</dbReference>
<dbReference type="SUPFAM" id="SSF88713">
    <property type="entry name" value="Glycoside hydrolase/deacetylase"/>
    <property type="match status" value="1"/>
</dbReference>
<dbReference type="Pfam" id="PF07748">
    <property type="entry name" value="Glyco_hydro_38C"/>
    <property type="match status" value="1"/>
</dbReference>
<dbReference type="GO" id="GO:0009313">
    <property type="term" value="P:oligosaccharide catabolic process"/>
    <property type="evidence" value="ECO:0007669"/>
    <property type="project" value="TreeGrafter"/>
</dbReference>
<evidence type="ECO:0000313" key="6">
    <source>
        <dbReference type="EMBL" id="STD84351.1"/>
    </source>
</evidence>
<dbReference type="InterPro" id="IPR041147">
    <property type="entry name" value="GH38_C"/>
</dbReference>
<dbReference type="EC" id="3.2.1.170" evidence="6"/>
<dbReference type="Pfam" id="PF17677">
    <property type="entry name" value="Glyco_hydro38C2"/>
    <property type="match status" value="1"/>
</dbReference>
<evidence type="ECO:0000256" key="2">
    <source>
        <dbReference type="ARBA" id="ARBA00022723"/>
    </source>
</evidence>
<dbReference type="GO" id="GO:0030246">
    <property type="term" value="F:carbohydrate binding"/>
    <property type="evidence" value="ECO:0007669"/>
    <property type="project" value="InterPro"/>
</dbReference>
<dbReference type="Gene3D" id="3.20.110.10">
    <property type="entry name" value="Glycoside hydrolase 38, N terminal domain"/>
    <property type="match status" value="1"/>
</dbReference>
<dbReference type="GO" id="GO:0004559">
    <property type="term" value="F:alpha-mannosidase activity"/>
    <property type="evidence" value="ECO:0007669"/>
    <property type="project" value="UniProtKB-EC"/>
</dbReference>
<dbReference type="FunFam" id="1.20.1270.50:FF:000004">
    <property type="entry name" value="alpha-mannosidase 2C1 isoform X1"/>
    <property type="match status" value="1"/>
</dbReference>
<dbReference type="FunFam" id="3.20.110.10:FF:000002">
    <property type="entry name" value="alpha-mannosidase 2C1 isoform X1"/>
    <property type="match status" value="1"/>
</dbReference>
<dbReference type="Pfam" id="PF09261">
    <property type="entry name" value="Alpha-mann_mid"/>
    <property type="match status" value="1"/>
</dbReference>
<evidence type="ECO:0000256" key="3">
    <source>
        <dbReference type="ARBA" id="ARBA00022801"/>
    </source>
</evidence>
<name>A0A376H0P7_ENTGA</name>
<dbReference type="SUPFAM" id="SSF74650">
    <property type="entry name" value="Galactose mutarotase-like"/>
    <property type="match status" value="1"/>
</dbReference>
<dbReference type="AlphaFoldDB" id="A0A376H0P7"/>
<dbReference type="FunFam" id="2.70.98.30:FF:000010">
    <property type="entry name" value="Cytosolic alpha-mannosidase"/>
    <property type="match status" value="1"/>
</dbReference>
<evidence type="ECO:0000256" key="4">
    <source>
        <dbReference type="ARBA" id="ARBA00023295"/>
    </source>
</evidence>
<dbReference type="Gene3D" id="1.20.1270.50">
    <property type="entry name" value="Glycoside hydrolase family 38, central domain"/>
    <property type="match status" value="1"/>
</dbReference>
<dbReference type="RefSeq" id="WP_060815104.1">
    <property type="nucleotide sequence ID" value="NZ_JBHULA010000001.1"/>
</dbReference>
<dbReference type="InterPro" id="IPR015341">
    <property type="entry name" value="Glyco_hydro_38_cen"/>
</dbReference>
<keyword evidence="2" id="KW-0479">Metal-binding</keyword>
<keyword evidence="4 6" id="KW-0326">Glycosidase</keyword>
<accession>A0A376H0P7</accession>
<dbReference type="GO" id="GO:0102546">
    <property type="term" value="F:mannosylglycerate hydrolase activity"/>
    <property type="evidence" value="ECO:0007669"/>
    <property type="project" value="UniProtKB-EC"/>
</dbReference>
<dbReference type="EMBL" id="UFYW01000001">
    <property type="protein sequence ID" value="STD84351.1"/>
    <property type="molecule type" value="Genomic_DNA"/>
</dbReference>
<dbReference type="InterPro" id="IPR027291">
    <property type="entry name" value="Glyco_hydro_38_N_sf"/>
</dbReference>
<dbReference type="GO" id="GO:0006013">
    <property type="term" value="P:mannose metabolic process"/>
    <property type="evidence" value="ECO:0007669"/>
    <property type="project" value="InterPro"/>
</dbReference>
<reference evidence="6 7" key="1">
    <citation type="submission" date="2018-06" db="EMBL/GenBank/DDBJ databases">
        <authorList>
            <consortium name="Pathogen Informatics"/>
            <person name="Doyle S."/>
        </authorList>
    </citation>
    <scope>NUCLEOTIDE SEQUENCE [LARGE SCALE GENOMIC DNA]</scope>
    <source>
        <strain evidence="6 7">NCTC12360</strain>
    </source>
</reference>
<dbReference type="SUPFAM" id="SSF88688">
    <property type="entry name" value="Families 57/38 glycoside transferase middle domain"/>
    <property type="match status" value="1"/>
</dbReference>
<comment type="similarity">
    <text evidence="1">Belongs to the glycosyl hydrolase 38 family.</text>
</comment>
<feature type="domain" description="Glycoside hydrolase family 38 central" evidence="5">
    <location>
        <begin position="520"/>
        <end position="598"/>
    </location>
</feature>
<sequence length="1020" mass="117560">MDYFMQEAKIKRRIQEIEALRYRNKRQIQQWFVTEDQTKCQKYPPLFSTEQVMHIGETWQGRDRYLWLQAKVTIPPKMNILFFDFGKTGGGNNSGFESLLFIDGVPVQGIDANHKEFLLEPANLGKEVIVALKLWSGLEGGGEERQLIHELKAAFIGCLDEEANDYFYLSKMILETIQQLAEDHDRKVRLLKMLNGSFQRIDWREKGSPQFYDSLREAHLFLKEALQALPKSDLVQVTAIGHTHIDLAWLWQLKHTREKAARSFSTVLKLMKEYPEYVFLQTQPQIYQYIKEDYPELYVQIKQRIAEGRWEVDGAMWVEADCNLPSGESLIRQILYGKKFIREEFGRESTYLWLPDVFGYSWALPQILKKSGINTFMTTKISWNQYNRMPNDTFLWKGIDGSEILTHFITTPVPGGGSWTEKSNWFYTYNGLLTPETVLGVYRSYQNKALNQHLLISYGHGDGGGGVTREMLENRRKMAEIPGLPMLKTGRAADFFEELHETVDQNSNDLPIWDGELYLEYHRGTYTSQAFIKKMNRWFEIRLRELECLYSLQSMTAGTAYPAAVFEKLWKSVLKNQFHDIIPGSSIKEVYQDYRNEALACQKQLHALTTALETEEQQLRIINTAAWQRTSIIAVAPGTVPEQQQVFFDGSCYALVHLPAFQASLLPDCICALPLEAVSVSEKDRLETPFYQVRWNEAGHLTQIYDKTAQREVLAGTGNVFQLFEDKPLNFDAWDIDLFYQEKGTELSSAGIQVIENNPLFTVLEQQVTFGQSTILQKIYFYAHTKRIDFVTTVDWQERQQLLKVKFDVNIRATEAIFDIQHGNVKRPTHWNTSWDIAKFETVGHQWADVAQMDYGVALLNDCKYGYDIKGNQLRLSLLKGATYPDPQADLGSHTLTYSLFPHQGDFATGQVMEEAWEINAPLSQLQTEIASIPLEIEADESLIIDALKLAEDQSGWILRCYDHLGSDRDVTIHCHGTGKIRWQETNMMEEASEELKAEPIAFSLHPYEVKTIKLVLSEK</sequence>
<keyword evidence="3 6" id="KW-0378">Hydrolase</keyword>
<dbReference type="PANTHER" id="PTHR46017:SF1">
    <property type="entry name" value="ALPHA-MANNOSIDASE 2C1"/>
    <property type="match status" value="1"/>
</dbReference>
<dbReference type="EC" id="3.2.1.24" evidence="6"/>
<gene>
    <name evidence="6" type="primary">mngB_2</name>
    <name evidence="6" type="ORF">NCTC12360_02888</name>
</gene>
<dbReference type="Proteomes" id="UP000254807">
    <property type="component" value="Unassembled WGS sequence"/>
</dbReference>